<comment type="caution">
    <text evidence="1">The sequence shown here is derived from an EMBL/GenBank/DDBJ whole genome shotgun (WGS) entry which is preliminary data.</text>
</comment>
<gene>
    <name evidence="1" type="ORF">S01H4_17447</name>
</gene>
<name>X0YY35_9ZZZZ</name>
<accession>X0YY35</accession>
<protein>
    <submittedName>
        <fullName evidence="1">Uncharacterized protein</fullName>
    </submittedName>
</protein>
<sequence>VILDYLSEKGKRSSSKDSENEFQFIYENVPLKVKIFQFKNFEYLSEDFKQLKKLDAVIVAVNLYNDQAISDLTLNMYREFCIKFLFDGISVLVGIDPYLIEQRKPPTSRYINEFVLIQKAKELKFHYCFKILNSQKDITDIFNKVLNYVNTKLEFINPEKFERVKTDSKDVVGKHL</sequence>
<organism evidence="1">
    <name type="scientific">marine sediment metagenome</name>
    <dbReference type="NCBI Taxonomy" id="412755"/>
    <lineage>
        <taxon>unclassified sequences</taxon>
        <taxon>metagenomes</taxon>
        <taxon>ecological metagenomes</taxon>
    </lineage>
</organism>
<evidence type="ECO:0000313" key="1">
    <source>
        <dbReference type="EMBL" id="GAG61759.1"/>
    </source>
</evidence>
<proteinExistence type="predicted"/>
<feature type="non-terminal residue" evidence="1">
    <location>
        <position position="1"/>
    </location>
</feature>
<dbReference type="AlphaFoldDB" id="X0YY35"/>
<reference evidence="1" key="1">
    <citation type="journal article" date="2014" name="Front. Microbiol.">
        <title>High frequency of phylogenetically diverse reductive dehalogenase-homologous genes in deep subseafloor sedimentary metagenomes.</title>
        <authorList>
            <person name="Kawai M."/>
            <person name="Futagami T."/>
            <person name="Toyoda A."/>
            <person name="Takaki Y."/>
            <person name="Nishi S."/>
            <person name="Hori S."/>
            <person name="Arai W."/>
            <person name="Tsubouchi T."/>
            <person name="Morono Y."/>
            <person name="Uchiyama I."/>
            <person name="Ito T."/>
            <person name="Fujiyama A."/>
            <person name="Inagaki F."/>
            <person name="Takami H."/>
        </authorList>
    </citation>
    <scope>NUCLEOTIDE SEQUENCE</scope>
    <source>
        <strain evidence="1">Expedition CK06-06</strain>
    </source>
</reference>
<dbReference type="EMBL" id="BART01007686">
    <property type="protein sequence ID" value="GAG61759.1"/>
    <property type="molecule type" value="Genomic_DNA"/>
</dbReference>